<sequence length="78" mass="8745">MCLFDIPAMTQTRATPPEERRAWLRSLSVLESELRDSRGFTEEELPAEGGPPPKFRIATLLTAKSTNPTLTPDISHHK</sequence>
<accession>A0A9Q1D6K6</accession>
<name>A0A9Q1D6K6_CONCO</name>
<dbReference type="Proteomes" id="UP001152803">
    <property type="component" value="Unassembled WGS sequence"/>
</dbReference>
<dbReference type="AlphaFoldDB" id="A0A9Q1D6K6"/>
<dbReference type="EMBL" id="JAFJMO010000012">
    <property type="protein sequence ID" value="KAJ8260623.1"/>
    <property type="molecule type" value="Genomic_DNA"/>
</dbReference>
<evidence type="ECO:0000313" key="2">
    <source>
        <dbReference type="Proteomes" id="UP001152803"/>
    </source>
</evidence>
<gene>
    <name evidence="1" type="ORF">COCON_G00163460</name>
</gene>
<organism evidence="1 2">
    <name type="scientific">Conger conger</name>
    <name type="common">Conger eel</name>
    <name type="synonym">Muraena conger</name>
    <dbReference type="NCBI Taxonomy" id="82655"/>
    <lineage>
        <taxon>Eukaryota</taxon>
        <taxon>Metazoa</taxon>
        <taxon>Chordata</taxon>
        <taxon>Craniata</taxon>
        <taxon>Vertebrata</taxon>
        <taxon>Euteleostomi</taxon>
        <taxon>Actinopterygii</taxon>
        <taxon>Neopterygii</taxon>
        <taxon>Teleostei</taxon>
        <taxon>Anguilliformes</taxon>
        <taxon>Congridae</taxon>
        <taxon>Conger</taxon>
    </lineage>
</organism>
<evidence type="ECO:0000313" key="1">
    <source>
        <dbReference type="EMBL" id="KAJ8260623.1"/>
    </source>
</evidence>
<protein>
    <submittedName>
        <fullName evidence="1">Uncharacterized protein</fullName>
    </submittedName>
</protein>
<comment type="caution">
    <text evidence="1">The sequence shown here is derived from an EMBL/GenBank/DDBJ whole genome shotgun (WGS) entry which is preliminary data.</text>
</comment>
<proteinExistence type="predicted"/>
<reference evidence="1" key="1">
    <citation type="journal article" date="2023" name="Science">
        <title>Genome structures resolve the early diversification of teleost fishes.</title>
        <authorList>
            <person name="Parey E."/>
            <person name="Louis A."/>
            <person name="Montfort J."/>
            <person name="Bouchez O."/>
            <person name="Roques C."/>
            <person name="Iampietro C."/>
            <person name="Lluch J."/>
            <person name="Castinel A."/>
            <person name="Donnadieu C."/>
            <person name="Desvignes T."/>
            <person name="Floi Bucao C."/>
            <person name="Jouanno E."/>
            <person name="Wen M."/>
            <person name="Mejri S."/>
            <person name="Dirks R."/>
            <person name="Jansen H."/>
            <person name="Henkel C."/>
            <person name="Chen W.J."/>
            <person name="Zahm M."/>
            <person name="Cabau C."/>
            <person name="Klopp C."/>
            <person name="Thompson A.W."/>
            <person name="Robinson-Rechavi M."/>
            <person name="Braasch I."/>
            <person name="Lecointre G."/>
            <person name="Bobe J."/>
            <person name="Postlethwait J.H."/>
            <person name="Berthelot C."/>
            <person name="Roest Crollius H."/>
            <person name="Guiguen Y."/>
        </authorList>
    </citation>
    <scope>NUCLEOTIDE SEQUENCE</scope>
    <source>
        <strain evidence="1">Concon-B</strain>
    </source>
</reference>
<keyword evidence="2" id="KW-1185">Reference proteome</keyword>